<evidence type="ECO:0008006" key="3">
    <source>
        <dbReference type="Google" id="ProtNLM"/>
    </source>
</evidence>
<dbReference type="Proteomes" id="UP001589733">
    <property type="component" value="Unassembled WGS sequence"/>
</dbReference>
<organism evidence="1 2">
    <name type="scientific">Deinococcus oregonensis</name>
    <dbReference type="NCBI Taxonomy" id="1805970"/>
    <lineage>
        <taxon>Bacteria</taxon>
        <taxon>Thermotogati</taxon>
        <taxon>Deinococcota</taxon>
        <taxon>Deinococci</taxon>
        <taxon>Deinococcales</taxon>
        <taxon>Deinococcaceae</taxon>
        <taxon>Deinococcus</taxon>
    </lineage>
</organism>
<dbReference type="Gene3D" id="3.90.180.10">
    <property type="entry name" value="Medium-chain alcohol dehydrogenases, catalytic domain"/>
    <property type="match status" value="1"/>
</dbReference>
<dbReference type="RefSeq" id="WP_380016010.1">
    <property type="nucleotide sequence ID" value="NZ_JBHLYR010000064.1"/>
</dbReference>
<sequence>MFSPLPPGSDNPEVFPVPIVHAYAAQDAHSPLAPFQIERRELRPQDVQIEILYSGVCHSDIHQARSEWGPS</sequence>
<dbReference type="InterPro" id="IPR011032">
    <property type="entry name" value="GroES-like_sf"/>
</dbReference>
<keyword evidence="2" id="KW-1185">Reference proteome</keyword>
<evidence type="ECO:0000313" key="2">
    <source>
        <dbReference type="Proteomes" id="UP001589733"/>
    </source>
</evidence>
<gene>
    <name evidence="1" type="ORF">ACFFLM_22615</name>
</gene>
<proteinExistence type="predicted"/>
<evidence type="ECO:0000313" key="1">
    <source>
        <dbReference type="EMBL" id="MFB9994751.1"/>
    </source>
</evidence>
<reference evidence="1 2" key="1">
    <citation type="submission" date="2024-09" db="EMBL/GenBank/DDBJ databases">
        <authorList>
            <person name="Sun Q."/>
            <person name="Mori K."/>
        </authorList>
    </citation>
    <scope>NUCLEOTIDE SEQUENCE [LARGE SCALE GENOMIC DNA]</scope>
    <source>
        <strain evidence="1 2">JCM 13503</strain>
    </source>
</reference>
<dbReference type="EMBL" id="JBHLYR010000064">
    <property type="protein sequence ID" value="MFB9994751.1"/>
    <property type="molecule type" value="Genomic_DNA"/>
</dbReference>
<name>A0ABV6B783_9DEIO</name>
<dbReference type="SUPFAM" id="SSF50129">
    <property type="entry name" value="GroES-like"/>
    <property type="match status" value="1"/>
</dbReference>
<protein>
    <recommendedName>
        <fullName evidence="3">Alcohol dehydrogenase N-terminal domain-containing protein</fullName>
    </recommendedName>
</protein>
<accession>A0ABV6B783</accession>
<comment type="caution">
    <text evidence="1">The sequence shown here is derived from an EMBL/GenBank/DDBJ whole genome shotgun (WGS) entry which is preliminary data.</text>
</comment>